<evidence type="ECO:0000313" key="2">
    <source>
        <dbReference type="EMBL" id="MEI4552239.1"/>
    </source>
</evidence>
<dbReference type="InterPro" id="IPR021677">
    <property type="entry name" value="DUF2986"/>
</dbReference>
<dbReference type="Pfam" id="PF11661">
    <property type="entry name" value="DUF2986"/>
    <property type="match status" value="1"/>
</dbReference>
<feature type="region of interest" description="Disordered" evidence="1">
    <location>
        <begin position="1"/>
        <end position="51"/>
    </location>
</feature>
<gene>
    <name evidence="2" type="ORF">WAE96_21345</name>
</gene>
<reference evidence="2 3" key="1">
    <citation type="submission" date="2023-12" db="EMBL/GenBank/DDBJ databases">
        <title>Friends and Foes: Symbiotic and Algicidal bacterial influence on Karenia brevis blooms.</title>
        <authorList>
            <person name="Fei C."/>
            <person name="Mohamed A.R."/>
            <person name="Booker A."/>
            <person name="Arshad M."/>
            <person name="Klass S."/>
            <person name="Ahn S."/>
            <person name="Gilbert P.M."/>
            <person name="Heil C.A."/>
            <person name="Martinez J.M."/>
            <person name="Amin S.A."/>
        </authorList>
    </citation>
    <scope>NUCLEOTIDE SEQUENCE [LARGE SCALE GENOMIC DNA]</scope>
    <source>
        <strain evidence="2 3">CE15</strain>
    </source>
</reference>
<feature type="compositionally biased region" description="Basic and acidic residues" evidence="1">
    <location>
        <begin position="8"/>
        <end position="23"/>
    </location>
</feature>
<keyword evidence="3" id="KW-1185">Reference proteome</keyword>
<protein>
    <submittedName>
        <fullName evidence="2">DUF2986 domain-containing protein</fullName>
    </submittedName>
</protein>
<name>A0ABU8EZ38_9GAMM</name>
<dbReference type="RefSeq" id="WP_336437086.1">
    <property type="nucleotide sequence ID" value="NZ_JBAWKS010000002.1"/>
</dbReference>
<organism evidence="2 3">
    <name type="scientific">Pseudoalteromonas spongiae</name>
    <dbReference type="NCBI Taxonomy" id="298657"/>
    <lineage>
        <taxon>Bacteria</taxon>
        <taxon>Pseudomonadati</taxon>
        <taxon>Pseudomonadota</taxon>
        <taxon>Gammaproteobacteria</taxon>
        <taxon>Alteromonadales</taxon>
        <taxon>Pseudoalteromonadaceae</taxon>
        <taxon>Pseudoalteromonas</taxon>
    </lineage>
</organism>
<sequence>MNRRKKIYEKLKKKDKKANEKLNKSNKPKYISKAEREKLAQTIPDNNQSED</sequence>
<dbReference type="Proteomes" id="UP001382455">
    <property type="component" value="Unassembled WGS sequence"/>
</dbReference>
<comment type="caution">
    <text evidence="2">The sequence shown here is derived from an EMBL/GenBank/DDBJ whole genome shotgun (WGS) entry which is preliminary data.</text>
</comment>
<dbReference type="EMBL" id="JBAWKS010000002">
    <property type="protein sequence ID" value="MEI4552239.1"/>
    <property type="molecule type" value="Genomic_DNA"/>
</dbReference>
<evidence type="ECO:0000313" key="3">
    <source>
        <dbReference type="Proteomes" id="UP001382455"/>
    </source>
</evidence>
<evidence type="ECO:0000256" key="1">
    <source>
        <dbReference type="SAM" id="MobiDB-lite"/>
    </source>
</evidence>
<accession>A0ABU8EZ38</accession>
<proteinExistence type="predicted"/>